<gene>
    <name evidence="4" type="ORF">H9982_02125</name>
</gene>
<dbReference type="InterPro" id="IPR000184">
    <property type="entry name" value="Bac_surfAg_D15"/>
</dbReference>
<accession>A0A9D1VQZ5</accession>
<dbReference type="Pfam" id="PF01103">
    <property type="entry name" value="Omp85"/>
    <property type="match status" value="1"/>
</dbReference>
<comment type="caution">
    <text evidence="4">The sequence shown here is derived from an EMBL/GenBank/DDBJ whole genome shotgun (WGS) entry which is preliminary data.</text>
</comment>
<sequence>MILLLSCSLLCRAQETKEINTTFVEPVEPVDSLLPLPATVDTAVVPKKENFLKAFIRQLLGGNKDKTFEKPIDFSFAIAPSYTREASFGIGGMITGLYRLDRTDSVMQPSDVSFIANASLTGFYNFMLKGNTNFKGNRSRLVYDVAFSNKPLDFWGISYDACATNAMIKYTRRQLKFNTDYTYKISSAFYIGATLNLNYSYISSIDDISYLQGQKDSYFLTGVGLSLQYDTRDFVLNPRSGIYVMLKEVVYPGVLGNAGQNYFSTTLIVNYYCKLWKDGVMAVDLYGQYNGENVPWPLRAELGAGGARMRGYYAGRYTDNNQVNLQIELRQRIYGRLGAVVWGGCGTVFPSFNGFKWSHLLYNYGLGLRFEFKHNVNLRVDYGFGKQTGGFVFSVAEAF</sequence>
<evidence type="ECO:0000259" key="3">
    <source>
        <dbReference type="Pfam" id="PF01103"/>
    </source>
</evidence>
<comment type="subcellular location">
    <subcellularLocation>
        <location evidence="1">Membrane</location>
    </subcellularLocation>
</comment>
<dbReference type="AlphaFoldDB" id="A0A9D1VQZ5"/>
<dbReference type="GO" id="GO:0019867">
    <property type="term" value="C:outer membrane"/>
    <property type="evidence" value="ECO:0007669"/>
    <property type="project" value="InterPro"/>
</dbReference>
<dbReference type="Proteomes" id="UP000824246">
    <property type="component" value="Unassembled WGS sequence"/>
</dbReference>
<organism evidence="4 5">
    <name type="scientific">Candidatus Barnesiella excrementipullorum</name>
    <dbReference type="NCBI Taxonomy" id="2838479"/>
    <lineage>
        <taxon>Bacteria</taxon>
        <taxon>Pseudomonadati</taxon>
        <taxon>Bacteroidota</taxon>
        <taxon>Bacteroidia</taxon>
        <taxon>Bacteroidales</taxon>
        <taxon>Barnesiellaceae</taxon>
        <taxon>Barnesiella</taxon>
    </lineage>
</organism>
<evidence type="ECO:0000256" key="2">
    <source>
        <dbReference type="ARBA" id="ARBA00023136"/>
    </source>
</evidence>
<protein>
    <submittedName>
        <fullName evidence="4">BamA/TamA family outer membrane protein</fullName>
    </submittedName>
</protein>
<proteinExistence type="predicted"/>
<reference evidence="4" key="1">
    <citation type="journal article" date="2021" name="PeerJ">
        <title>Extensive microbial diversity within the chicken gut microbiome revealed by metagenomics and culture.</title>
        <authorList>
            <person name="Gilroy R."/>
            <person name="Ravi A."/>
            <person name="Getino M."/>
            <person name="Pursley I."/>
            <person name="Horton D.L."/>
            <person name="Alikhan N.F."/>
            <person name="Baker D."/>
            <person name="Gharbi K."/>
            <person name="Hall N."/>
            <person name="Watson M."/>
            <person name="Adriaenssens E.M."/>
            <person name="Foster-Nyarko E."/>
            <person name="Jarju S."/>
            <person name="Secka A."/>
            <person name="Antonio M."/>
            <person name="Oren A."/>
            <person name="Chaudhuri R.R."/>
            <person name="La Ragione R."/>
            <person name="Hildebrand F."/>
            <person name="Pallen M.J."/>
        </authorList>
    </citation>
    <scope>NUCLEOTIDE SEQUENCE</scope>
    <source>
        <strain evidence="4">ChiHjej12B11-16260</strain>
    </source>
</reference>
<keyword evidence="2" id="KW-0472">Membrane</keyword>
<evidence type="ECO:0000313" key="4">
    <source>
        <dbReference type="EMBL" id="HIX44997.1"/>
    </source>
</evidence>
<reference evidence="4" key="2">
    <citation type="submission" date="2021-04" db="EMBL/GenBank/DDBJ databases">
        <authorList>
            <person name="Gilroy R."/>
        </authorList>
    </citation>
    <scope>NUCLEOTIDE SEQUENCE</scope>
    <source>
        <strain evidence="4">ChiHjej12B11-16260</strain>
    </source>
</reference>
<evidence type="ECO:0000256" key="1">
    <source>
        <dbReference type="ARBA" id="ARBA00004370"/>
    </source>
</evidence>
<evidence type="ECO:0000313" key="5">
    <source>
        <dbReference type="Proteomes" id="UP000824246"/>
    </source>
</evidence>
<dbReference type="EMBL" id="DXFB01000052">
    <property type="protein sequence ID" value="HIX44997.1"/>
    <property type="molecule type" value="Genomic_DNA"/>
</dbReference>
<dbReference type="Gene3D" id="2.40.160.50">
    <property type="entry name" value="membrane protein fhac: a member of the omp85/tpsb transporter family"/>
    <property type="match status" value="1"/>
</dbReference>
<feature type="domain" description="Bacterial surface antigen (D15)" evidence="3">
    <location>
        <begin position="133"/>
        <end position="399"/>
    </location>
</feature>
<name>A0A9D1VQZ5_9BACT</name>